<accession>A0A3G6J3E0</accession>
<keyword evidence="3" id="KW-1185">Reference proteome</keyword>
<evidence type="ECO:0000256" key="1">
    <source>
        <dbReference type="SAM" id="Phobius"/>
    </source>
</evidence>
<dbReference type="Proteomes" id="UP000269019">
    <property type="component" value="Chromosome"/>
</dbReference>
<dbReference type="EMBL" id="CP033896">
    <property type="protein sequence ID" value="AZA12452.1"/>
    <property type="molecule type" value="Genomic_DNA"/>
</dbReference>
<keyword evidence="1" id="KW-1133">Transmembrane helix</keyword>
<reference evidence="2 3" key="1">
    <citation type="submission" date="2018-11" db="EMBL/GenBank/DDBJ databases">
        <authorList>
            <person name="Kleinhagauer T."/>
            <person name="Glaeser S.P."/>
            <person name="Spergser J."/>
            <person name="Ruckert C."/>
            <person name="Kaempfer P."/>
            <person name="Busse H.-J."/>
        </authorList>
    </citation>
    <scope>NUCLEOTIDE SEQUENCE [LARGE SCALE GENOMIC DNA]</scope>
    <source>
        <strain evidence="2 3">200CH</strain>
    </source>
</reference>
<keyword evidence="1" id="KW-0812">Transmembrane</keyword>
<name>A0A3G6J3E0_9CORY</name>
<sequence>MMRLVLSCYVVVIAPALRLMLLGADELLHRIFLGFLSSIPTVFFIPTRFTRLGVLR</sequence>
<proteinExistence type="predicted"/>
<evidence type="ECO:0000313" key="2">
    <source>
        <dbReference type="EMBL" id="AZA12452.1"/>
    </source>
</evidence>
<organism evidence="2 3">
    <name type="scientific">Corynebacterium choanae</name>
    <dbReference type="NCBI Taxonomy" id="1862358"/>
    <lineage>
        <taxon>Bacteria</taxon>
        <taxon>Bacillati</taxon>
        <taxon>Actinomycetota</taxon>
        <taxon>Actinomycetes</taxon>
        <taxon>Mycobacteriales</taxon>
        <taxon>Corynebacteriaceae</taxon>
        <taxon>Corynebacterium</taxon>
    </lineage>
</organism>
<dbReference type="KEGG" id="ccho:CCHOA_00095"/>
<protein>
    <submittedName>
        <fullName evidence="2">Uncharacterized protein</fullName>
    </submittedName>
</protein>
<evidence type="ECO:0000313" key="3">
    <source>
        <dbReference type="Proteomes" id="UP000269019"/>
    </source>
</evidence>
<dbReference type="AlphaFoldDB" id="A0A3G6J3E0"/>
<keyword evidence="1" id="KW-0472">Membrane</keyword>
<gene>
    <name evidence="2" type="ORF">CCHOA_00095</name>
</gene>
<feature type="transmembrane region" description="Helical" evidence="1">
    <location>
        <begin position="28"/>
        <end position="46"/>
    </location>
</feature>